<gene>
    <name evidence="3" type="ORF">QYF61_011458</name>
</gene>
<dbReference type="InterPro" id="IPR000477">
    <property type="entry name" value="RT_dom"/>
</dbReference>
<evidence type="ECO:0000256" key="1">
    <source>
        <dbReference type="SAM" id="MobiDB-lite"/>
    </source>
</evidence>
<organism evidence="3 4">
    <name type="scientific">Mycteria americana</name>
    <name type="common">Wood stork</name>
    <dbReference type="NCBI Taxonomy" id="33587"/>
    <lineage>
        <taxon>Eukaryota</taxon>
        <taxon>Metazoa</taxon>
        <taxon>Chordata</taxon>
        <taxon>Craniata</taxon>
        <taxon>Vertebrata</taxon>
        <taxon>Euteleostomi</taxon>
        <taxon>Archelosauria</taxon>
        <taxon>Archosauria</taxon>
        <taxon>Dinosauria</taxon>
        <taxon>Saurischia</taxon>
        <taxon>Theropoda</taxon>
        <taxon>Coelurosauria</taxon>
        <taxon>Aves</taxon>
        <taxon>Neognathae</taxon>
        <taxon>Neoaves</taxon>
        <taxon>Aequornithes</taxon>
        <taxon>Ciconiiformes</taxon>
        <taxon>Ciconiidae</taxon>
        <taxon>Mycteria</taxon>
    </lineage>
</organism>
<dbReference type="AlphaFoldDB" id="A0AAN7NT50"/>
<proteinExistence type="predicted"/>
<dbReference type="Proteomes" id="UP001333110">
    <property type="component" value="Unassembled WGS sequence"/>
</dbReference>
<dbReference type="InterPro" id="IPR043502">
    <property type="entry name" value="DNA/RNA_pol_sf"/>
</dbReference>
<evidence type="ECO:0000313" key="3">
    <source>
        <dbReference type="EMBL" id="KAK4830516.1"/>
    </source>
</evidence>
<comment type="caution">
    <text evidence="3">The sequence shown here is derived from an EMBL/GenBank/DDBJ whole genome shotgun (WGS) entry which is preliminary data.</text>
</comment>
<protein>
    <recommendedName>
        <fullName evidence="2">Reverse transcriptase domain-containing protein</fullName>
    </recommendedName>
</protein>
<dbReference type="EMBL" id="JAUNZN010000001">
    <property type="protein sequence ID" value="KAK4830516.1"/>
    <property type="molecule type" value="Genomic_DNA"/>
</dbReference>
<feature type="domain" description="Reverse transcriptase" evidence="2">
    <location>
        <begin position="1"/>
        <end position="259"/>
    </location>
</feature>
<name>A0AAN7NT50_MYCAM</name>
<evidence type="ECO:0000313" key="4">
    <source>
        <dbReference type="Proteomes" id="UP001333110"/>
    </source>
</evidence>
<evidence type="ECO:0000259" key="2">
    <source>
        <dbReference type="PROSITE" id="PS50878"/>
    </source>
</evidence>
<dbReference type="CDD" id="cd01650">
    <property type="entry name" value="RT_nLTR_like"/>
    <property type="match status" value="1"/>
</dbReference>
<keyword evidence="4" id="KW-1185">Reference proteome</keyword>
<dbReference type="PROSITE" id="PS50878">
    <property type="entry name" value="RT_POL"/>
    <property type="match status" value="1"/>
</dbReference>
<dbReference type="Pfam" id="PF00078">
    <property type="entry name" value="RVT_1"/>
    <property type="match status" value="1"/>
</dbReference>
<feature type="compositionally biased region" description="Basic and acidic residues" evidence="1">
    <location>
        <begin position="328"/>
        <end position="337"/>
    </location>
</feature>
<reference evidence="3 4" key="1">
    <citation type="journal article" date="2023" name="J. Hered.">
        <title>Chromosome-level genome of the wood stork (Mycteria americana) provides insight into avian chromosome evolution.</title>
        <authorList>
            <person name="Flamio R. Jr."/>
            <person name="Ramstad K.M."/>
        </authorList>
    </citation>
    <scope>NUCLEOTIDE SEQUENCE [LARGE SCALE GENOMIC DNA]</scope>
    <source>
        <strain evidence="3">JAX WOST 10</strain>
    </source>
</reference>
<sequence length="441" mass="49971">MIVVPLQETINSNLYILVFETPWDERCHDHKDDPGNYQPISLTSVPGEIMEQILLEATLKHMEDREGKSCLTNLVAFYNGATTSVDQGKAMDVISLDFCKAFDMVPHNILLSKLERYRFDVWTVQWIRNWLNGRIQRVVVNGSMSRWGSVMSGVPRGSILGQVLFNIFINDMDSEIECTLSKFTDDTKLSGAVDMPEGWDVIQRDLDKLEKWACVNLMRFNKAKCRVLHLGQGNPQFQYRVVDDVIESSPAEKDLGVLMDEKLDMSRQCALAAQKANCILGRIKRSVASRSREVILPLCSGETPPAVLCLALEPSAQEGHGPVGASPEEGHKNDLRDGAPLLRGQADLEKRRLWGDLIAGFQYLKGAYRKDGDRLFSKVCCDRTRSNAFKLREGRFRLDLRKKFLIMRVVKHWNRLSREVVEAPSLETFKVRLDGALSKLI</sequence>
<feature type="region of interest" description="Disordered" evidence="1">
    <location>
        <begin position="318"/>
        <end position="337"/>
    </location>
</feature>
<accession>A0AAN7NT50</accession>
<dbReference type="PANTHER" id="PTHR33332">
    <property type="entry name" value="REVERSE TRANSCRIPTASE DOMAIN-CONTAINING PROTEIN"/>
    <property type="match status" value="1"/>
</dbReference>
<dbReference type="SUPFAM" id="SSF56672">
    <property type="entry name" value="DNA/RNA polymerases"/>
    <property type="match status" value="1"/>
</dbReference>